<proteinExistence type="inferred from homology"/>
<keyword evidence="4" id="KW-0809">Transit peptide</keyword>
<evidence type="ECO:0000256" key="5">
    <source>
        <dbReference type="ARBA" id="ARBA00023128"/>
    </source>
</evidence>
<comment type="subcellular location">
    <subcellularLocation>
        <location evidence="1">Mitochondrion</location>
    </subcellularLocation>
</comment>
<dbReference type="InterPro" id="IPR051035">
    <property type="entry name" value="Mito_inheritance_9"/>
</dbReference>
<evidence type="ECO:0000313" key="7">
    <source>
        <dbReference type="EMBL" id="KAF1960926.1"/>
    </source>
</evidence>
<sequence length="458" mass="52866">MALDYSSIGPQTIFRHLKSYPHRQRSPRKRLIACFYARRMLVTTTRSWLPPLFAETARGEESIPEADLYRYTRQRWLTNERNELAKRHLDFSLPHLLEIAVKACEGASNCIKVLKLTEGLHNKAFLLSMDNGREVVAKLPNPCAGPAQYTTASEVATRKMLREDFGIPSPRVLSWSSDARKSPVQAEYILEEKAPGVRLGALWSTLPWKSKLRILDQVVEFDQSLTSVQFEKHGCIYFKDNLLQLTNKADAVQFTTDRQGLNLDHIIDWQSVTVAPLFYQSGVHRAFRHYKNVAQGWVLPEKPGNFDQLPPDEQAKIDRDMKSEKIHKYYELQTFKNAPLHWEYLSQPTVPVLRKPVWLVTGKEIFGEDSECPITFTKEELEAHDKEEEIYDGVGKILTMFRDLGILPADGMVIPEDYDTAVENSRQYKQIFLNSAETEEEKELYDKIWPYQDLSDEP</sequence>
<keyword evidence="5" id="KW-0496">Mitochondrion</keyword>
<dbReference type="PANTHER" id="PTHR36091">
    <property type="entry name" value="ALTERED INHERITANCE OF MITOCHONDRIA PROTEIN 9, MITOCHONDRIAL"/>
    <property type="match status" value="1"/>
</dbReference>
<dbReference type="AlphaFoldDB" id="A0A6A5UDD8"/>
<dbReference type="InterPro" id="IPR011009">
    <property type="entry name" value="Kinase-like_dom_sf"/>
</dbReference>
<comment type="similarity">
    <text evidence="2">Belongs to the AIM9 family.</text>
</comment>
<gene>
    <name evidence="7" type="ORF">CC80DRAFT_590240</name>
</gene>
<evidence type="ECO:0000256" key="1">
    <source>
        <dbReference type="ARBA" id="ARBA00004173"/>
    </source>
</evidence>
<dbReference type="GO" id="GO:0005739">
    <property type="term" value="C:mitochondrion"/>
    <property type="evidence" value="ECO:0007669"/>
    <property type="project" value="UniProtKB-SubCell"/>
</dbReference>
<dbReference type="OrthoDB" id="2831558at2759"/>
<dbReference type="PANTHER" id="PTHR36091:SF1">
    <property type="entry name" value="ALTERED INHERITANCE OF MITOCHONDRIA PROTEIN 9, MITOCHONDRIAL"/>
    <property type="match status" value="1"/>
</dbReference>
<organism evidence="7 8">
    <name type="scientific">Byssothecium circinans</name>
    <dbReference type="NCBI Taxonomy" id="147558"/>
    <lineage>
        <taxon>Eukaryota</taxon>
        <taxon>Fungi</taxon>
        <taxon>Dikarya</taxon>
        <taxon>Ascomycota</taxon>
        <taxon>Pezizomycotina</taxon>
        <taxon>Dothideomycetes</taxon>
        <taxon>Pleosporomycetidae</taxon>
        <taxon>Pleosporales</taxon>
        <taxon>Massarineae</taxon>
        <taxon>Massarinaceae</taxon>
        <taxon>Byssothecium</taxon>
    </lineage>
</organism>
<dbReference type="EMBL" id="ML976982">
    <property type="protein sequence ID" value="KAF1960926.1"/>
    <property type="molecule type" value="Genomic_DNA"/>
</dbReference>
<accession>A0A6A5UDD8</accession>
<evidence type="ECO:0000256" key="4">
    <source>
        <dbReference type="ARBA" id="ARBA00022946"/>
    </source>
</evidence>
<keyword evidence="8" id="KW-1185">Reference proteome</keyword>
<reference evidence="7" key="1">
    <citation type="journal article" date="2020" name="Stud. Mycol.">
        <title>101 Dothideomycetes genomes: a test case for predicting lifestyles and emergence of pathogens.</title>
        <authorList>
            <person name="Haridas S."/>
            <person name="Albert R."/>
            <person name="Binder M."/>
            <person name="Bloem J."/>
            <person name="Labutti K."/>
            <person name="Salamov A."/>
            <person name="Andreopoulos B."/>
            <person name="Baker S."/>
            <person name="Barry K."/>
            <person name="Bills G."/>
            <person name="Bluhm B."/>
            <person name="Cannon C."/>
            <person name="Castanera R."/>
            <person name="Culley D."/>
            <person name="Daum C."/>
            <person name="Ezra D."/>
            <person name="Gonzalez J."/>
            <person name="Henrissat B."/>
            <person name="Kuo A."/>
            <person name="Liang C."/>
            <person name="Lipzen A."/>
            <person name="Lutzoni F."/>
            <person name="Magnuson J."/>
            <person name="Mondo S."/>
            <person name="Nolan M."/>
            <person name="Ohm R."/>
            <person name="Pangilinan J."/>
            <person name="Park H.-J."/>
            <person name="Ramirez L."/>
            <person name="Alfaro M."/>
            <person name="Sun H."/>
            <person name="Tritt A."/>
            <person name="Yoshinaga Y."/>
            <person name="Zwiers L.-H."/>
            <person name="Turgeon B."/>
            <person name="Goodwin S."/>
            <person name="Spatafora J."/>
            <person name="Crous P."/>
            <person name="Grigoriev I."/>
        </authorList>
    </citation>
    <scope>NUCLEOTIDE SEQUENCE</scope>
    <source>
        <strain evidence="7">CBS 675.92</strain>
    </source>
</reference>
<protein>
    <recommendedName>
        <fullName evidence="3">Altered inheritance of mitochondria protein 9, mitochondrial</fullName>
    </recommendedName>
    <alternativeName>
        <fullName evidence="6">Found in mitochondrial proteome protein 29</fullName>
    </alternativeName>
</protein>
<dbReference type="Proteomes" id="UP000800035">
    <property type="component" value="Unassembled WGS sequence"/>
</dbReference>
<name>A0A6A5UDD8_9PLEO</name>
<evidence type="ECO:0000256" key="6">
    <source>
        <dbReference type="ARBA" id="ARBA00031849"/>
    </source>
</evidence>
<evidence type="ECO:0000256" key="2">
    <source>
        <dbReference type="ARBA" id="ARBA00005543"/>
    </source>
</evidence>
<evidence type="ECO:0000256" key="3">
    <source>
        <dbReference type="ARBA" id="ARBA00016197"/>
    </source>
</evidence>
<evidence type="ECO:0000313" key="8">
    <source>
        <dbReference type="Proteomes" id="UP000800035"/>
    </source>
</evidence>
<dbReference type="SUPFAM" id="SSF56112">
    <property type="entry name" value="Protein kinase-like (PK-like)"/>
    <property type="match status" value="1"/>
</dbReference>